<evidence type="ECO:0000256" key="1">
    <source>
        <dbReference type="SAM" id="MobiDB-lite"/>
    </source>
</evidence>
<feature type="signal peptide" evidence="2">
    <location>
        <begin position="1"/>
        <end position="22"/>
    </location>
</feature>
<sequence length="121" mass="13897">MTKAWLAFFLLTLGLIAVSCNAPDASAQPLCAHRSVEHAAQHHESRESDSRWHIAHHDLPTCNLDKRDDVDDRDHEKDDPRWFPHHKKDTDNKSDDQKDGDGNLVPRRDHEGFHCTWRGCG</sequence>
<feature type="chain" id="PRO_5039655734" description="Lipoprotein" evidence="2">
    <location>
        <begin position="23"/>
        <end position="121"/>
    </location>
</feature>
<dbReference type="EMBL" id="AP024256">
    <property type="protein sequence ID" value="BCP02495.1"/>
    <property type="molecule type" value="Genomic_DNA"/>
</dbReference>
<name>A0A7R7MZP6_MYCIT</name>
<gene>
    <name evidence="3" type="ORF">MINTM018_52640</name>
</gene>
<evidence type="ECO:0000256" key="2">
    <source>
        <dbReference type="SAM" id="SignalP"/>
    </source>
</evidence>
<keyword evidence="2" id="KW-0732">Signal</keyword>
<dbReference type="InterPro" id="IPR055623">
    <property type="entry name" value="DUF7199"/>
</dbReference>
<geneLocation type="plasmid" evidence="3 4">
    <name>pM018</name>
</geneLocation>
<organism evidence="3 4">
    <name type="scientific">Mycobacterium intracellulare</name>
    <dbReference type="NCBI Taxonomy" id="1767"/>
    <lineage>
        <taxon>Bacteria</taxon>
        <taxon>Bacillati</taxon>
        <taxon>Actinomycetota</taxon>
        <taxon>Actinomycetes</taxon>
        <taxon>Mycobacteriales</taxon>
        <taxon>Mycobacteriaceae</taxon>
        <taxon>Mycobacterium</taxon>
        <taxon>Mycobacterium avium complex (MAC)</taxon>
    </lineage>
</organism>
<keyword evidence="3" id="KW-0614">Plasmid</keyword>
<dbReference type="Pfam" id="PF23829">
    <property type="entry name" value="DUF7199"/>
    <property type="match status" value="1"/>
</dbReference>
<evidence type="ECO:0008006" key="5">
    <source>
        <dbReference type="Google" id="ProtNLM"/>
    </source>
</evidence>
<protein>
    <recommendedName>
        <fullName evidence="5">Lipoprotein</fullName>
    </recommendedName>
</protein>
<evidence type="ECO:0000313" key="3">
    <source>
        <dbReference type="EMBL" id="BCP02495.1"/>
    </source>
</evidence>
<reference evidence="3 4" key="1">
    <citation type="submission" date="2020-12" db="EMBL/GenBank/DDBJ databases">
        <title>Genome sequence of clinical Mycobacterium intracellulare strains.</title>
        <authorList>
            <person name="Tateishi Y."/>
            <person name="Matsumoto S."/>
            <person name="Fukushima Y."/>
            <person name="Nakajima C."/>
            <person name="Suzuki Y."/>
        </authorList>
    </citation>
    <scope>NUCLEOTIDE SEQUENCE [LARGE SCALE GENOMIC DNA]</scope>
    <source>
        <strain evidence="3 4">M018</strain>
        <plasmid evidence="3 4">pM018</plasmid>
    </source>
</reference>
<feature type="region of interest" description="Disordered" evidence="1">
    <location>
        <begin position="61"/>
        <end position="111"/>
    </location>
</feature>
<evidence type="ECO:0000313" key="4">
    <source>
        <dbReference type="Proteomes" id="UP000595205"/>
    </source>
</evidence>
<dbReference type="AlphaFoldDB" id="A0A7R7MZP6"/>
<proteinExistence type="predicted"/>
<dbReference type="PROSITE" id="PS51257">
    <property type="entry name" value="PROKAR_LIPOPROTEIN"/>
    <property type="match status" value="1"/>
</dbReference>
<accession>A0A7R7MZP6</accession>
<dbReference type="Proteomes" id="UP000595205">
    <property type="component" value="Plasmid pM018"/>
</dbReference>